<feature type="active site" description="Proton donor" evidence="1">
    <location>
        <position position="53"/>
    </location>
</feature>
<dbReference type="PANTHER" id="PTHR43638:SF3">
    <property type="entry name" value="ALDEHYDE REDUCTASE"/>
    <property type="match status" value="1"/>
</dbReference>
<dbReference type="Pfam" id="PF00248">
    <property type="entry name" value="Aldo_ket_red"/>
    <property type="match status" value="1"/>
</dbReference>
<evidence type="ECO:0000256" key="1">
    <source>
        <dbReference type="PIRSR" id="PIRSR000097-1"/>
    </source>
</evidence>
<evidence type="ECO:0000313" key="5">
    <source>
        <dbReference type="EMBL" id="MBK1785261.1"/>
    </source>
</evidence>
<dbReference type="InterPro" id="IPR036812">
    <property type="entry name" value="NAD(P)_OxRdtase_dom_sf"/>
</dbReference>
<dbReference type="Gene3D" id="3.20.20.100">
    <property type="entry name" value="NADP-dependent oxidoreductase domain"/>
    <property type="match status" value="1"/>
</dbReference>
<protein>
    <submittedName>
        <fullName evidence="5">Aldo/keto reductase</fullName>
    </submittedName>
</protein>
<dbReference type="CDD" id="cd19138">
    <property type="entry name" value="AKR_YeaE"/>
    <property type="match status" value="1"/>
</dbReference>
<dbReference type="GO" id="GO:0016491">
    <property type="term" value="F:oxidoreductase activity"/>
    <property type="evidence" value="ECO:0007669"/>
    <property type="project" value="InterPro"/>
</dbReference>
<feature type="domain" description="NADP-dependent oxidoreductase" evidence="4">
    <location>
        <begin position="15"/>
        <end position="263"/>
    </location>
</feature>
<dbReference type="AlphaFoldDB" id="A0A934V2B1"/>
<organism evidence="5 6">
    <name type="scientific">Prauserella cavernicola</name>
    <dbReference type="NCBI Taxonomy" id="2800127"/>
    <lineage>
        <taxon>Bacteria</taxon>
        <taxon>Bacillati</taxon>
        <taxon>Actinomycetota</taxon>
        <taxon>Actinomycetes</taxon>
        <taxon>Pseudonocardiales</taxon>
        <taxon>Pseudonocardiaceae</taxon>
        <taxon>Prauserella</taxon>
    </lineage>
</organism>
<name>A0A934V2B1_9PSEU</name>
<sequence length="277" mass="30667">MRYLRLGPGDRLPVLGQGTWHMGERERSRKAEVEALRRGLDLGLSLIDTAEMYGDGGAEEVTGEAIAGRRDETFLVSKVLPHNASARGTVAACERSLRRLGTDRIDLYLLHWRGGVPLTETLEALETLRTDGKIRHYGVSNFDRDDLAETWEHALGRDVVSNQVLYNLTRRGPEFDLLPWCREQSVAVMAYSPIEQGRLLGDPVLAEVARRHDVTPAQLAIAWVLHQPQVCAIPKATTLAHVEQNVAALDISLTAQDLADLDARFPAPSRATPLEVL</sequence>
<accession>A0A934V2B1</accession>
<reference evidence="5" key="1">
    <citation type="submission" date="2020-12" db="EMBL/GenBank/DDBJ databases">
        <title>Prauserella sp. ASG 168, a novel actinomycete isolated from cave rock.</title>
        <authorList>
            <person name="Suriyachadkun C."/>
        </authorList>
    </citation>
    <scope>NUCLEOTIDE SEQUENCE</scope>
    <source>
        <strain evidence="5">ASG 168</strain>
    </source>
</reference>
<dbReference type="EMBL" id="JAENJH010000002">
    <property type="protein sequence ID" value="MBK1785261.1"/>
    <property type="molecule type" value="Genomic_DNA"/>
</dbReference>
<dbReference type="PIRSF" id="PIRSF000097">
    <property type="entry name" value="AKR"/>
    <property type="match status" value="1"/>
</dbReference>
<dbReference type="InterPro" id="IPR023210">
    <property type="entry name" value="NADP_OxRdtase_dom"/>
</dbReference>
<evidence type="ECO:0000259" key="4">
    <source>
        <dbReference type="Pfam" id="PF00248"/>
    </source>
</evidence>
<dbReference type="PRINTS" id="PR00069">
    <property type="entry name" value="ALDKETRDTASE"/>
</dbReference>
<evidence type="ECO:0000256" key="3">
    <source>
        <dbReference type="PIRSR" id="PIRSR000097-3"/>
    </source>
</evidence>
<evidence type="ECO:0000313" key="6">
    <source>
        <dbReference type="Proteomes" id="UP000635245"/>
    </source>
</evidence>
<dbReference type="Proteomes" id="UP000635245">
    <property type="component" value="Unassembled WGS sequence"/>
</dbReference>
<dbReference type="PANTHER" id="PTHR43638">
    <property type="entry name" value="OXIDOREDUCTASE, ALDO/KETO REDUCTASE FAMILY PROTEIN"/>
    <property type="match status" value="1"/>
</dbReference>
<feature type="binding site" evidence="2">
    <location>
        <position position="111"/>
    </location>
    <ligand>
        <name>substrate</name>
    </ligand>
</feature>
<dbReference type="SUPFAM" id="SSF51430">
    <property type="entry name" value="NAD(P)-linked oxidoreductase"/>
    <property type="match status" value="1"/>
</dbReference>
<comment type="caution">
    <text evidence="5">The sequence shown here is derived from an EMBL/GenBank/DDBJ whole genome shotgun (WGS) entry which is preliminary data.</text>
</comment>
<evidence type="ECO:0000256" key="2">
    <source>
        <dbReference type="PIRSR" id="PIRSR000097-2"/>
    </source>
</evidence>
<proteinExistence type="predicted"/>
<dbReference type="InterPro" id="IPR020471">
    <property type="entry name" value="AKR"/>
</dbReference>
<keyword evidence="6" id="KW-1185">Reference proteome</keyword>
<gene>
    <name evidence="5" type="ORF">JHE00_13085</name>
</gene>
<dbReference type="RefSeq" id="WP_200318198.1">
    <property type="nucleotide sequence ID" value="NZ_JAENJH010000002.1"/>
</dbReference>
<feature type="site" description="Lowers pKa of active site Tyr" evidence="3">
    <location>
        <position position="78"/>
    </location>
</feature>